<accession>A0A1V0AGT9</accession>
<feature type="transmembrane region" description="Helical" evidence="5">
    <location>
        <begin position="53"/>
        <end position="75"/>
    </location>
</feature>
<dbReference type="EMBL" id="CP017717">
    <property type="protein sequence ID" value="AQZ69428.1"/>
    <property type="molecule type" value="Genomic_DNA"/>
</dbReference>
<keyword evidence="3 5" id="KW-1133">Transmembrane helix</keyword>
<keyword evidence="2 5" id="KW-0812">Transmembrane</keyword>
<keyword evidence="4 5" id="KW-0472">Membrane</keyword>
<dbReference type="InterPro" id="IPR020846">
    <property type="entry name" value="MFS_dom"/>
</dbReference>
<dbReference type="AlphaFoldDB" id="A0A1V0AGT9"/>
<evidence type="ECO:0000259" key="6">
    <source>
        <dbReference type="PROSITE" id="PS50850"/>
    </source>
</evidence>
<dbReference type="InterPro" id="IPR011701">
    <property type="entry name" value="MFS"/>
</dbReference>
<feature type="transmembrane region" description="Helical" evidence="5">
    <location>
        <begin position="239"/>
        <end position="258"/>
    </location>
</feature>
<sequence length="387" mass="38088">MCPEAVSATVVGMMTREMNLMMAASTAGLLGFYLLFSSAPLYAATGGGGGLGAGSVTGAMMLATVAAELAVPWLLSRLGYRAVMGLGLALLGLPALLLPLSAALGWVLAVSVLRGAGLGVLVVAGTALTAELVPAERRGEGLGLYGVAVGIPSVLGLPLGLWASHALGFGPVFAVAGLVPLAGLPAVLGLPAMRPAARKTPTGSTASGGLAGLALIFAAVTTATGVLVTFLPLAGTPELASGALLVQSLATPAARWWAGRHGDRRGSAGLLAPGVLACAAGVALQVWAGSPVVVVAGMALFGAGFGVLQNATLALMFERGGAARVSALWNLAYDAGMGVGAMGFGLVLGHTGYAAGFALVALIVAVMLPLTRAEARVKAAVCAPLPR</sequence>
<feature type="transmembrane region" description="Helical" evidence="5">
    <location>
        <begin position="82"/>
        <end position="100"/>
    </location>
</feature>
<dbReference type="PROSITE" id="PS50850">
    <property type="entry name" value="MFS"/>
    <property type="match status" value="1"/>
</dbReference>
<dbReference type="PROSITE" id="PS00217">
    <property type="entry name" value="SUGAR_TRANSPORT_2"/>
    <property type="match status" value="1"/>
</dbReference>
<dbReference type="Proteomes" id="UP000190797">
    <property type="component" value="Chromosome"/>
</dbReference>
<dbReference type="Gene3D" id="1.20.1250.20">
    <property type="entry name" value="MFS general substrate transporter like domains"/>
    <property type="match status" value="1"/>
</dbReference>
<protein>
    <recommendedName>
        <fullName evidence="6">Major facilitator superfamily (MFS) profile domain-containing protein</fullName>
    </recommendedName>
</protein>
<evidence type="ECO:0000256" key="5">
    <source>
        <dbReference type="SAM" id="Phobius"/>
    </source>
</evidence>
<feature type="transmembrane region" description="Helical" evidence="5">
    <location>
        <begin position="210"/>
        <end position="233"/>
    </location>
</feature>
<dbReference type="GO" id="GO:0022857">
    <property type="term" value="F:transmembrane transporter activity"/>
    <property type="evidence" value="ECO:0007669"/>
    <property type="project" value="InterPro"/>
</dbReference>
<dbReference type="Pfam" id="PF07690">
    <property type="entry name" value="MFS_1"/>
    <property type="match status" value="1"/>
</dbReference>
<feature type="transmembrane region" description="Helical" evidence="5">
    <location>
        <begin position="294"/>
        <end position="315"/>
    </location>
</feature>
<dbReference type="STRING" id="1909395.BKM31_55260"/>
<dbReference type="InterPro" id="IPR036259">
    <property type="entry name" value="MFS_trans_sf"/>
</dbReference>
<feature type="transmembrane region" description="Helical" evidence="5">
    <location>
        <begin position="353"/>
        <end position="370"/>
    </location>
</feature>
<keyword evidence="8" id="KW-1185">Reference proteome</keyword>
<dbReference type="InterPro" id="IPR005829">
    <property type="entry name" value="Sugar_transporter_CS"/>
</dbReference>
<evidence type="ECO:0000313" key="7">
    <source>
        <dbReference type="EMBL" id="AQZ69428.1"/>
    </source>
</evidence>
<feature type="transmembrane region" description="Helical" evidence="5">
    <location>
        <begin position="270"/>
        <end position="288"/>
    </location>
</feature>
<name>A0A1V0AGT9_9ACTN</name>
<feature type="domain" description="Major facilitator superfamily (MFS) profile" evidence="6">
    <location>
        <begin position="5"/>
        <end position="387"/>
    </location>
</feature>
<comment type="subcellular location">
    <subcellularLocation>
        <location evidence="1">Cell membrane</location>
        <topology evidence="1">Multi-pass membrane protein</topology>
    </subcellularLocation>
</comment>
<feature type="transmembrane region" description="Helical" evidence="5">
    <location>
        <begin position="327"/>
        <end position="347"/>
    </location>
</feature>
<evidence type="ECO:0000256" key="4">
    <source>
        <dbReference type="ARBA" id="ARBA00023136"/>
    </source>
</evidence>
<feature type="transmembrane region" description="Helical" evidence="5">
    <location>
        <begin position="106"/>
        <end position="130"/>
    </location>
</feature>
<evidence type="ECO:0000313" key="8">
    <source>
        <dbReference type="Proteomes" id="UP000190797"/>
    </source>
</evidence>
<dbReference type="OrthoDB" id="5189108at2"/>
<evidence type="ECO:0000256" key="2">
    <source>
        <dbReference type="ARBA" id="ARBA00022692"/>
    </source>
</evidence>
<evidence type="ECO:0000256" key="3">
    <source>
        <dbReference type="ARBA" id="ARBA00022989"/>
    </source>
</evidence>
<feature type="transmembrane region" description="Helical" evidence="5">
    <location>
        <begin position="169"/>
        <end position="190"/>
    </location>
</feature>
<dbReference type="KEGG" id="noa:BKM31_55260"/>
<feature type="transmembrane region" description="Helical" evidence="5">
    <location>
        <begin position="142"/>
        <end position="163"/>
    </location>
</feature>
<evidence type="ECO:0000256" key="1">
    <source>
        <dbReference type="ARBA" id="ARBA00004651"/>
    </source>
</evidence>
<organism evidence="7 8">
    <name type="scientific">[Actinomadura] parvosata subsp. kistnae</name>
    <dbReference type="NCBI Taxonomy" id="1909395"/>
    <lineage>
        <taxon>Bacteria</taxon>
        <taxon>Bacillati</taxon>
        <taxon>Actinomycetota</taxon>
        <taxon>Actinomycetes</taxon>
        <taxon>Streptosporangiales</taxon>
        <taxon>Streptosporangiaceae</taxon>
        <taxon>Nonomuraea</taxon>
    </lineage>
</organism>
<dbReference type="SUPFAM" id="SSF103473">
    <property type="entry name" value="MFS general substrate transporter"/>
    <property type="match status" value="1"/>
</dbReference>
<reference evidence="8" key="1">
    <citation type="journal article" date="2017" name="Med. Chem. Commun.">
        <title>Nonomuraea sp. ATCC 55076 harbours the largest actinomycete chromosome to date and the kistamicin biosynthetic gene cluster.</title>
        <authorList>
            <person name="Nazari B."/>
            <person name="Forneris C.C."/>
            <person name="Gibson M.I."/>
            <person name="Moon K."/>
            <person name="Schramma K.R."/>
            <person name="Seyedsayamdost M.R."/>
        </authorList>
    </citation>
    <scope>NUCLEOTIDE SEQUENCE [LARGE SCALE GENOMIC DNA]</scope>
    <source>
        <strain evidence="8">ATCC 55076</strain>
    </source>
</reference>
<dbReference type="PANTHER" id="PTHR23531:SF1">
    <property type="entry name" value="QUINOLENE RESISTANCE PROTEIN NORA"/>
    <property type="match status" value="1"/>
</dbReference>
<dbReference type="PANTHER" id="PTHR23531">
    <property type="entry name" value="QUINOLENE RESISTANCE PROTEIN NORA"/>
    <property type="match status" value="1"/>
</dbReference>
<gene>
    <name evidence="7" type="ORF">BKM31_55260</name>
</gene>
<dbReference type="GO" id="GO:0005886">
    <property type="term" value="C:plasma membrane"/>
    <property type="evidence" value="ECO:0007669"/>
    <property type="project" value="UniProtKB-SubCell"/>
</dbReference>
<dbReference type="InterPro" id="IPR052714">
    <property type="entry name" value="MFS_Exporter"/>
</dbReference>
<proteinExistence type="predicted"/>